<organism evidence="2">
    <name type="scientific">Aspergillus niger</name>
    <dbReference type="NCBI Taxonomy" id="5061"/>
    <lineage>
        <taxon>Eukaryota</taxon>
        <taxon>Fungi</taxon>
        <taxon>Dikarya</taxon>
        <taxon>Ascomycota</taxon>
        <taxon>Pezizomycotina</taxon>
        <taxon>Eurotiomycetes</taxon>
        <taxon>Eurotiomycetidae</taxon>
        <taxon>Eurotiales</taxon>
        <taxon>Aspergillaceae</taxon>
        <taxon>Aspergillus</taxon>
        <taxon>Aspergillus subgen. Circumdati</taxon>
    </lineage>
</organism>
<feature type="region of interest" description="Disordered" evidence="1">
    <location>
        <begin position="33"/>
        <end position="70"/>
    </location>
</feature>
<sequence length="70" mass="7863">MEPMPPHERKSDETQSGLDAWDWRACEIVRDNAHNSDANMRERVRERGRKRRKGGGGATARRVGTNSGSA</sequence>
<protein>
    <submittedName>
        <fullName evidence="2">Uncharacterized protein</fullName>
    </submittedName>
</protein>
<dbReference type="RefSeq" id="XP_059603535.1">
    <property type="nucleotide sequence ID" value="XM_059746691.1"/>
</dbReference>
<feature type="compositionally biased region" description="Basic and acidic residues" evidence="1">
    <location>
        <begin position="33"/>
        <end position="45"/>
    </location>
</feature>
<dbReference type="AlphaFoldDB" id="A0AAJ8BTE2"/>
<reference evidence="2" key="1">
    <citation type="submission" date="2025-02" db="EMBL/GenBank/DDBJ databases">
        <authorList>
            <consortium name="NCBI Genome Project"/>
        </authorList>
    </citation>
    <scope>NUCLEOTIDE SEQUENCE</scope>
</reference>
<proteinExistence type="predicted"/>
<reference evidence="2" key="2">
    <citation type="submission" date="2025-08" db="UniProtKB">
        <authorList>
            <consortium name="RefSeq"/>
        </authorList>
    </citation>
    <scope>IDENTIFICATION</scope>
</reference>
<gene>
    <name evidence="2" type="ORF">An02g12530</name>
</gene>
<evidence type="ECO:0000313" key="2">
    <source>
        <dbReference type="RefSeq" id="XP_059603535.1"/>
    </source>
</evidence>
<feature type="compositionally biased region" description="Low complexity" evidence="1">
    <location>
        <begin position="59"/>
        <end position="70"/>
    </location>
</feature>
<evidence type="ECO:0000256" key="1">
    <source>
        <dbReference type="SAM" id="MobiDB-lite"/>
    </source>
</evidence>
<name>A0AAJ8BTE2_ASPNG</name>
<dbReference type="VEuPathDB" id="FungiDB:An02g12530"/>
<accession>A0AAJ8BTE2</accession>
<dbReference type="KEGG" id="ang:An02g12530"/>
<dbReference type="GeneID" id="84590515"/>